<dbReference type="Proteomes" id="UP000318582">
    <property type="component" value="Unassembled WGS sequence"/>
</dbReference>
<dbReference type="AlphaFoldDB" id="A0A507DNZ3"/>
<sequence>MPFVLDPFEKDTTCRVGSKPYLNMMQKVVSGDFNCRGWTHARKAALEDLLNPQGVHMNLFMENLQAKNPQSAQKRLATLGTEKLKTIAAKAAETRKRNQAEKYASQQRAFEAIRRKCEVAADKQRQTQSPPVANWSIQWSPLIYVYTNAFERSRDTRYTQIQALREAKGVKWTNDITRKQDVFEAQFPFNETDEDVKGDLTVEKAKKLILDYEEKNNMYDLSPDNLTQQVKLDEMLLFDENKKEGYGAPYYVIDQLKEFISHIQADNNHFRPITDPEFQKSLRERVKSNVVEADQVQKQRKKDKKKAEVEDEENYVFIEATDNDEDQDLQYRNLESPTRTHDRHTGNAKS</sequence>
<name>A0A507DNZ3_9FUNG</name>
<gene>
    <name evidence="2" type="ORF">PhCBS80983_g06342</name>
</gene>
<evidence type="ECO:0000313" key="2">
    <source>
        <dbReference type="EMBL" id="TPX53246.1"/>
    </source>
</evidence>
<proteinExistence type="predicted"/>
<protein>
    <submittedName>
        <fullName evidence="2">Uncharacterized protein</fullName>
    </submittedName>
</protein>
<comment type="caution">
    <text evidence="2">The sequence shown here is derived from an EMBL/GenBank/DDBJ whole genome shotgun (WGS) entry which is preliminary data.</text>
</comment>
<evidence type="ECO:0000313" key="3">
    <source>
        <dbReference type="Proteomes" id="UP000318582"/>
    </source>
</evidence>
<feature type="region of interest" description="Disordered" evidence="1">
    <location>
        <begin position="298"/>
        <end position="350"/>
    </location>
</feature>
<reference evidence="2 3" key="1">
    <citation type="journal article" date="2019" name="Sci. Rep.">
        <title>Comparative genomics of chytrid fungi reveal insights into the obligate biotrophic and pathogenic lifestyle of Synchytrium endobioticum.</title>
        <authorList>
            <person name="van de Vossenberg B.T.L.H."/>
            <person name="Warris S."/>
            <person name="Nguyen H.D.T."/>
            <person name="van Gent-Pelzer M.P.E."/>
            <person name="Joly D.L."/>
            <person name="van de Geest H.C."/>
            <person name="Bonants P.J.M."/>
            <person name="Smith D.S."/>
            <person name="Levesque C.A."/>
            <person name="van der Lee T.A.J."/>
        </authorList>
    </citation>
    <scope>NUCLEOTIDE SEQUENCE [LARGE SCALE GENOMIC DNA]</scope>
    <source>
        <strain evidence="2 3">CBS 809.83</strain>
    </source>
</reference>
<dbReference type="EMBL" id="QEAQ01000239">
    <property type="protein sequence ID" value="TPX53246.1"/>
    <property type="molecule type" value="Genomic_DNA"/>
</dbReference>
<keyword evidence="3" id="KW-1185">Reference proteome</keyword>
<accession>A0A507DNZ3</accession>
<evidence type="ECO:0000256" key="1">
    <source>
        <dbReference type="SAM" id="MobiDB-lite"/>
    </source>
</evidence>
<organism evidence="2 3">
    <name type="scientific">Powellomyces hirtus</name>
    <dbReference type="NCBI Taxonomy" id="109895"/>
    <lineage>
        <taxon>Eukaryota</taxon>
        <taxon>Fungi</taxon>
        <taxon>Fungi incertae sedis</taxon>
        <taxon>Chytridiomycota</taxon>
        <taxon>Chytridiomycota incertae sedis</taxon>
        <taxon>Chytridiomycetes</taxon>
        <taxon>Spizellomycetales</taxon>
        <taxon>Powellomycetaceae</taxon>
        <taxon>Powellomyces</taxon>
    </lineage>
</organism>
<feature type="compositionally biased region" description="Basic and acidic residues" evidence="1">
    <location>
        <begin position="338"/>
        <end position="350"/>
    </location>
</feature>